<feature type="chain" id="PRO_5046102818" description="Tetratricopeptide repeat protein" evidence="3">
    <location>
        <begin position="21"/>
        <end position="714"/>
    </location>
</feature>
<dbReference type="SUPFAM" id="SSF48452">
    <property type="entry name" value="TPR-like"/>
    <property type="match status" value="1"/>
</dbReference>
<dbReference type="EMBL" id="BMKO01000003">
    <property type="protein sequence ID" value="GGE75706.1"/>
    <property type="molecule type" value="Genomic_DNA"/>
</dbReference>
<dbReference type="PROSITE" id="PS50005">
    <property type="entry name" value="TPR"/>
    <property type="match status" value="2"/>
</dbReference>
<evidence type="ECO:0000256" key="2">
    <source>
        <dbReference type="SAM" id="Phobius"/>
    </source>
</evidence>
<evidence type="ECO:0000256" key="3">
    <source>
        <dbReference type="SAM" id="SignalP"/>
    </source>
</evidence>
<evidence type="ECO:0008006" key="6">
    <source>
        <dbReference type="Google" id="ProtNLM"/>
    </source>
</evidence>
<feature type="transmembrane region" description="Helical" evidence="2">
    <location>
        <begin position="475"/>
        <end position="493"/>
    </location>
</feature>
<dbReference type="Pfam" id="PF13424">
    <property type="entry name" value="TPR_12"/>
    <property type="match status" value="1"/>
</dbReference>
<proteinExistence type="predicted"/>
<accession>A0ABQ1T268</accession>
<protein>
    <recommendedName>
        <fullName evidence="6">Tetratricopeptide repeat protein</fullName>
    </recommendedName>
</protein>
<keyword evidence="2" id="KW-0472">Membrane</keyword>
<keyword evidence="3" id="KW-0732">Signal</keyword>
<comment type="caution">
    <text evidence="4">The sequence shown here is derived from an EMBL/GenBank/DDBJ whole genome shotgun (WGS) entry which is preliminary data.</text>
</comment>
<dbReference type="PANTHER" id="PTHR10098:SF108">
    <property type="entry name" value="TETRATRICOPEPTIDE REPEAT PROTEIN 28"/>
    <property type="match status" value="1"/>
</dbReference>
<feature type="repeat" description="TPR" evidence="1">
    <location>
        <begin position="278"/>
        <end position="311"/>
    </location>
</feature>
<keyword evidence="2" id="KW-0812">Transmembrane</keyword>
<name>A0ABQ1T268_9GAMM</name>
<evidence type="ECO:0000256" key="1">
    <source>
        <dbReference type="PROSITE-ProRule" id="PRU00339"/>
    </source>
</evidence>
<sequence>MYFFRVIFIASMLLLGMAHADELEEIEITFREHPTKLYLSVTDDLPQSLIFSSVEQFTSRALELGYSPEQLMSKLILLTRLNMDIQIRAPGKLEQAQQLIEQLKTVARSDYEKAALNNLEARYIGRVQQAYQQTVTLNNQALELLSEAQDKRSQLLKYVIYEDLGIVNLIIKQEQLALNAFNQLRETAYQLRNDYLIAEAESALGKYYNRKGEQTKSLQHYTEAFRLASRFNQPNQKAMLQLNLAKLYRDLQQKDEALEFAHGAADAFKALGSGSYLSSAMTVIAMVYANNGEWNKAIDYYLNAQQIDAELKNFTAQGLNFHNLGEAYFHLNDHRVALDYLFQANEIFKERKSNHYLIYNEMLIAQVAHAIKDWPLTMQHAQEALRLAKQLELQQEQIEALGYQTDAYQAQGRFQQALATQTESIKIHNALLEKDKNTGSDIKSSALTEQRLKLALGQLRQEQQQQLATLHTRNALLAGGTILCLVLLGLLLQQSKLRRQMLRNNNVQQSTMLLDPMTGLPGYRSLLKKIATKPKGLALLALEQDFDSDIRLGNSLAAPRLERLANDITELTHADVFLLRPGLFALVLDYETSARQIHQQLAAAFQKENVKWALGFIPLPLLANPDVRLSAETLFETTQLALAGAMSLKDNQGHYVGFSTLDFTPAAIFSAPLYLQLQKSIIRGLIRIETNGEKDKIDWPESQLQSKIDPMPII</sequence>
<dbReference type="Proteomes" id="UP000606498">
    <property type="component" value="Unassembled WGS sequence"/>
</dbReference>
<dbReference type="RefSeq" id="WP_100141963.1">
    <property type="nucleotide sequence ID" value="NZ_BMKO01000003.1"/>
</dbReference>
<keyword evidence="5" id="KW-1185">Reference proteome</keyword>
<evidence type="ECO:0000313" key="4">
    <source>
        <dbReference type="EMBL" id="GGE75706.1"/>
    </source>
</evidence>
<keyword evidence="2" id="KW-1133">Transmembrane helix</keyword>
<reference evidence="5" key="1">
    <citation type="journal article" date="2019" name="Int. J. Syst. Evol. Microbiol.">
        <title>The Global Catalogue of Microorganisms (GCM) 10K type strain sequencing project: providing services to taxonomists for standard genome sequencing and annotation.</title>
        <authorList>
            <consortium name="The Broad Institute Genomics Platform"/>
            <consortium name="The Broad Institute Genome Sequencing Center for Infectious Disease"/>
            <person name="Wu L."/>
            <person name="Ma J."/>
        </authorList>
    </citation>
    <scope>NUCLEOTIDE SEQUENCE [LARGE SCALE GENOMIC DNA]</scope>
    <source>
        <strain evidence="5">CGMCC 1.16033</strain>
    </source>
</reference>
<dbReference type="SMART" id="SM00028">
    <property type="entry name" value="TPR"/>
    <property type="match status" value="5"/>
</dbReference>
<gene>
    <name evidence="4" type="ORF">GCM10011520_15340</name>
</gene>
<dbReference type="InterPro" id="IPR011990">
    <property type="entry name" value="TPR-like_helical_dom_sf"/>
</dbReference>
<dbReference type="PANTHER" id="PTHR10098">
    <property type="entry name" value="RAPSYN-RELATED"/>
    <property type="match status" value="1"/>
</dbReference>
<dbReference type="InterPro" id="IPR019734">
    <property type="entry name" value="TPR_rpt"/>
</dbReference>
<feature type="signal peptide" evidence="3">
    <location>
        <begin position="1"/>
        <end position="20"/>
    </location>
</feature>
<feature type="repeat" description="TPR" evidence="1">
    <location>
        <begin position="198"/>
        <end position="231"/>
    </location>
</feature>
<keyword evidence="1" id="KW-0802">TPR repeat</keyword>
<organism evidence="4 5">
    <name type="scientific">Shewanella carassii</name>
    <dbReference type="NCBI Taxonomy" id="1987584"/>
    <lineage>
        <taxon>Bacteria</taxon>
        <taxon>Pseudomonadati</taxon>
        <taxon>Pseudomonadota</taxon>
        <taxon>Gammaproteobacteria</taxon>
        <taxon>Alteromonadales</taxon>
        <taxon>Shewanellaceae</taxon>
        <taxon>Shewanella</taxon>
    </lineage>
</organism>
<dbReference type="Gene3D" id="1.25.40.10">
    <property type="entry name" value="Tetratricopeptide repeat domain"/>
    <property type="match status" value="2"/>
</dbReference>
<evidence type="ECO:0000313" key="5">
    <source>
        <dbReference type="Proteomes" id="UP000606498"/>
    </source>
</evidence>